<accession>A0ABD2W1C7</accession>
<sequence length="142" mass="16312">MEVVEPQVQNRKCCQSAAVRQPSCDQENRPAKKCTRKYVQPARAKPFAPKQNIRPAKNPFESHTTYLESYFKAQGISRAQPFLPVHNITLVNDKFTDNTTSKLSYKPVTGIFKPKPVRPRQRFDHFPRVLDSLATFLCTYLA</sequence>
<comment type="caution">
    <text evidence="2">The sequence shown here is derived from an EMBL/GenBank/DDBJ whole genome shotgun (WGS) entry which is preliminary data.</text>
</comment>
<dbReference type="AlphaFoldDB" id="A0ABD2W1C7"/>
<dbReference type="Proteomes" id="UP001627154">
    <property type="component" value="Unassembled WGS sequence"/>
</dbReference>
<dbReference type="EMBL" id="JBJJXI010000145">
    <property type="protein sequence ID" value="KAL3386732.1"/>
    <property type="molecule type" value="Genomic_DNA"/>
</dbReference>
<name>A0ABD2W1C7_9HYME</name>
<feature type="region of interest" description="Disordered" evidence="1">
    <location>
        <begin position="19"/>
        <end position="38"/>
    </location>
</feature>
<gene>
    <name evidence="2" type="ORF">TKK_017921</name>
</gene>
<organism evidence="2 3">
    <name type="scientific">Trichogramma kaykai</name>
    <dbReference type="NCBI Taxonomy" id="54128"/>
    <lineage>
        <taxon>Eukaryota</taxon>
        <taxon>Metazoa</taxon>
        <taxon>Ecdysozoa</taxon>
        <taxon>Arthropoda</taxon>
        <taxon>Hexapoda</taxon>
        <taxon>Insecta</taxon>
        <taxon>Pterygota</taxon>
        <taxon>Neoptera</taxon>
        <taxon>Endopterygota</taxon>
        <taxon>Hymenoptera</taxon>
        <taxon>Apocrita</taxon>
        <taxon>Proctotrupomorpha</taxon>
        <taxon>Chalcidoidea</taxon>
        <taxon>Trichogrammatidae</taxon>
        <taxon>Trichogramma</taxon>
    </lineage>
</organism>
<evidence type="ECO:0000313" key="2">
    <source>
        <dbReference type="EMBL" id="KAL3386732.1"/>
    </source>
</evidence>
<evidence type="ECO:0000256" key="1">
    <source>
        <dbReference type="SAM" id="MobiDB-lite"/>
    </source>
</evidence>
<proteinExistence type="predicted"/>
<keyword evidence="3" id="KW-1185">Reference proteome</keyword>
<protein>
    <submittedName>
        <fullName evidence="2">Uncharacterized protein</fullName>
    </submittedName>
</protein>
<reference evidence="2 3" key="1">
    <citation type="journal article" date="2024" name="bioRxiv">
        <title>A reference genome for Trichogramma kaykai: A tiny desert-dwelling parasitoid wasp with competing sex-ratio distorters.</title>
        <authorList>
            <person name="Culotta J."/>
            <person name="Lindsey A.R."/>
        </authorList>
    </citation>
    <scope>NUCLEOTIDE SEQUENCE [LARGE SCALE GENOMIC DNA]</scope>
    <source>
        <strain evidence="2 3">KSX58</strain>
    </source>
</reference>
<evidence type="ECO:0000313" key="3">
    <source>
        <dbReference type="Proteomes" id="UP001627154"/>
    </source>
</evidence>